<sequence>SRGGRPKTVLLPLPVMMCFMLLGAEACDMSFYFRNDGKICTKTDCHDIKMYSFPLSYGKVVCFRDSDDQVTEFKISDAYNRIRYNKMYYTGEYKVEVDSIWKCEGTDYCKKEDCRAGVDIGVFKSHELSYASCETSASPCDSYCYWGTQCIYYKYFVNRPETMYPVYRMVSTIWEIVVTTTREGIETRSVLNVNNPTVNIITIESGKKVTIPMVASNVESEVKSSVNSVMLVDKMALDV</sequence>
<name>A0A0U3TQH1_9VIRU</name>
<organism evidence="1">
    <name type="scientific">Diaphorina citri bunyavirus</name>
    <dbReference type="NCBI Taxonomy" id="1776152"/>
    <lineage>
        <taxon>Viruses</taxon>
        <taxon>Riboviria</taxon>
        <taxon>Orthornavirae</taxon>
        <taxon>Negarnaviricota</taxon>
        <taxon>Polyploviricotina</taxon>
        <taxon>Bunyaviricetes</taxon>
        <taxon>Elliovirales</taxon>
        <taxon>Peribunyaviridae</taxon>
        <taxon>Orthobunyavirus</taxon>
    </lineage>
</organism>
<proteinExistence type="predicted"/>
<evidence type="ECO:0000313" key="1">
    <source>
        <dbReference type="EMBL" id="ALV85421.1"/>
    </source>
</evidence>
<dbReference type="EMBL" id="KT698824">
    <property type="protein sequence ID" value="ALV85421.1"/>
    <property type="molecule type" value="Viral_cRNA"/>
</dbReference>
<accession>A0A0U3TQH1</accession>
<feature type="non-terminal residue" evidence="1">
    <location>
        <position position="1"/>
    </location>
</feature>
<protein>
    <submittedName>
        <fullName evidence="1">Glycoprotein</fullName>
    </submittedName>
</protein>
<feature type="non-terminal residue" evidence="1">
    <location>
        <position position="239"/>
    </location>
</feature>
<reference evidence="1" key="1">
    <citation type="submission" date="2015-08" db="EMBL/GenBank/DDBJ databases">
        <title>A diverse array of new viral sequences identified in worldwide populations of the Asian citrus psyllid (Diaphorina citri) using viral metagenomics.</title>
        <authorList>
            <person name="Nouri S."/>
            <person name="Salem N."/>
            <person name="Nigg J.C."/>
            <person name="Falk B.W."/>
        </authorList>
    </citation>
    <scope>NUCLEOTIDE SEQUENCE</scope>
    <source>
        <strain evidence="1">STE2</strain>
    </source>
</reference>